<comment type="similarity">
    <text evidence="1">Belongs to the peptidase S1 family. Snake venom subfamily.</text>
</comment>
<dbReference type="InterPro" id="IPR001314">
    <property type="entry name" value="Peptidase_S1A"/>
</dbReference>
<name>A0A8D2Q2X1_VARKO</name>
<dbReference type="InterPro" id="IPR018114">
    <property type="entry name" value="TRYPSIN_HIS"/>
</dbReference>
<dbReference type="Gene3D" id="3.10.250.10">
    <property type="entry name" value="SRCR-like domain"/>
    <property type="match status" value="1"/>
</dbReference>
<dbReference type="PANTHER" id="PTHR24252:SF7">
    <property type="entry name" value="HYALIN"/>
    <property type="match status" value="1"/>
</dbReference>
<dbReference type="PROSITE" id="PS00135">
    <property type="entry name" value="TRYPSIN_SER"/>
    <property type="match status" value="1"/>
</dbReference>
<evidence type="ECO:0000259" key="11">
    <source>
        <dbReference type="PROSITE" id="PS50287"/>
    </source>
</evidence>
<protein>
    <submittedName>
        <fullName evidence="12">Uncharacterized protein</fullName>
    </submittedName>
</protein>
<dbReference type="PROSITE" id="PS50240">
    <property type="entry name" value="TRYPSIN_DOM"/>
    <property type="match status" value="1"/>
</dbReference>
<dbReference type="PANTHER" id="PTHR24252">
    <property type="entry name" value="ACROSIN-RELATED"/>
    <property type="match status" value="1"/>
</dbReference>
<sequence>KLGWSLVWKGQRLPHPSLCEPRMTNVPRSCLSEQMSFSEVHEDASQPFDSSPCALAQTQTEGGGEASILQASAPGHEQAASPILSVFFRVNRSNFLLEVQVEGRSSWLLLCHENWDVSLGTKFCRQMGHSGLAHHKGVNLTDVKVSSSQEFLQIVLSCRFIPCRSRCPSGRIVALKCSGRCSGTEAPFIPLTEHGTHSMASRRRWPWQVSLRLDATRVCGGAVVSARWIVTAAHCVDRPLLLSSWSALVGLDAHSGGEVEMVVPHPGYDSRRHDDDIALLKLKEPLRFSGEFAPTLRPNFAGGRQGKRGVPLTEQGRGADPNPATVSSRQGESGGPLVCESEHVPRLMGIGGRGAGCGKPEAPCIYTKVVAFLDWIHHVIKVTGDADPVPPLK</sequence>
<dbReference type="GO" id="GO:0006508">
    <property type="term" value="P:proteolysis"/>
    <property type="evidence" value="ECO:0007669"/>
    <property type="project" value="UniProtKB-KW"/>
</dbReference>
<reference evidence="12" key="1">
    <citation type="submission" date="2025-08" db="UniProtKB">
        <authorList>
            <consortium name="Ensembl"/>
        </authorList>
    </citation>
    <scope>IDENTIFICATION</scope>
</reference>
<dbReference type="InterPro" id="IPR043504">
    <property type="entry name" value="Peptidase_S1_PA_chymotrypsin"/>
</dbReference>
<evidence type="ECO:0000313" key="13">
    <source>
        <dbReference type="Proteomes" id="UP000694545"/>
    </source>
</evidence>
<evidence type="ECO:0000256" key="4">
    <source>
        <dbReference type="ARBA" id="ARBA00022825"/>
    </source>
</evidence>
<reference evidence="12" key="2">
    <citation type="submission" date="2025-09" db="UniProtKB">
        <authorList>
            <consortium name="Ensembl"/>
        </authorList>
    </citation>
    <scope>IDENTIFICATION</scope>
</reference>
<dbReference type="Pfam" id="PF15494">
    <property type="entry name" value="SRCR_2"/>
    <property type="match status" value="1"/>
</dbReference>
<accession>A0A8D2Q2X1</accession>
<dbReference type="InterPro" id="IPR001190">
    <property type="entry name" value="SRCR"/>
</dbReference>
<evidence type="ECO:0000256" key="1">
    <source>
        <dbReference type="ARBA" id="ARBA00009228"/>
    </source>
</evidence>
<keyword evidence="3 8" id="KW-0378">Hydrolase</keyword>
<evidence type="ECO:0000256" key="6">
    <source>
        <dbReference type="ARBA" id="ARBA00023180"/>
    </source>
</evidence>
<keyword evidence="13" id="KW-1185">Reference proteome</keyword>
<proteinExistence type="inferred from homology"/>
<comment type="caution">
    <text evidence="7">Lacks conserved residue(s) required for the propagation of feature annotation.</text>
</comment>
<dbReference type="InterPro" id="IPR009003">
    <property type="entry name" value="Peptidase_S1_PA"/>
</dbReference>
<keyword evidence="6" id="KW-0325">Glycoprotein</keyword>
<dbReference type="GO" id="GO:0035821">
    <property type="term" value="P:modulation of process of another organism"/>
    <property type="evidence" value="ECO:0007669"/>
    <property type="project" value="UniProtKB-ARBA"/>
</dbReference>
<dbReference type="FunFam" id="2.40.10.10:FF:000068">
    <property type="entry name" value="transmembrane protease serine 2"/>
    <property type="match status" value="1"/>
</dbReference>
<feature type="domain" description="SRCR" evidence="11">
    <location>
        <begin position="84"/>
        <end position="178"/>
    </location>
</feature>
<dbReference type="SUPFAM" id="SSF50494">
    <property type="entry name" value="Trypsin-like serine proteases"/>
    <property type="match status" value="1"/>
</dbReference>
<feature type="domain" description="Peptidase S1" evidence="10">
    <location>
        <begin position="192"/>
        <end position="381"/>
    </location>
</feature>
<dbReference type="GO" id="GO:0004252">
    <property type="term" value="F:serine-type endopeptidase activity"/>
    <property type="evidence" value="ECO:0007669"/>
    <property type="project" value="InterPro"/>
</dbReference>
<dbReference type="Proteomes" id="UP000694545">
    <property type="component" value="Unplaced"/>
</dbReference>
<dbReference type="InterPro" id="IPR033116">
    <property type="entry name" value="TRYPSIN_SER"/>
</dbReference>
<dbReference type="SUPFAM" id="SSF56487">
    <property type="entry name" value="SRCR-like"/>
    <property type="match status" value="1"/>
</dbReference>
<dbReference type="InterPro" id="IPR036772">
    <property type="entry name" value="SRCR-like_dom_sf"/>
</dbReference>
<dbReference type="AlphaFoldDB" id="A0A8D2Q2X1"/>
<dbReference type="GO" id="GO:0016020">
    <property type="term" value="C:membrane"/>
    <property type="evidence" value="ECO:0007669"/>
    <property type="project" value="InterPro"/>
</dbReference>
<dbReference type="PROSITE" id="PS50287">
    <property type="entry name" value="SRCR_2"/>
    <property type="match status" value="1"/>
</dbReference>
<keyword evidence="4 8" id="KW-0720">Serine protease</keyword>
<dbReference type="PROSITE" id="PS00134">
    <property type="entry name" value="TRYPSIN_HIS"/>
    <property type="match status" value="1"/>
</dbReference>
<dbReference type="Pfam" id="PF00089">
    <property type="entry name" value="Trypsin"/>
    <property type="match status" value="2"/>
</dbReference>
<dbReference type="Ensembl" id="ENSVKKT00000015951.1">
    <property type="protein sequence ID" value="ENSVKKP00000015579.1"/>
    <property type="gene ID" value="ENSVKKG00000010659.1"/>
</dbReference>
<feature type="region of interest" description="Disordered" evidence="9">
    <location>
        <begin position="299"/>
        <end position="339"/>
    </location>
</feature>
<evidence type="ECO:0000256" key="3">
    <source>
        <dbReference type="ARBA" id="ARBA00022801"/>
    </source>
</evidence>
<evidence type="ECO:0000256" key="9">
    <source>
        <dbReference type="SAM" id="MobiDB-lite"/>
    </source>
</evidence>
<dbReference type="SMART" id="SM00020">
    <property type="entry name" value="Tryp_SPc"/>
    <property type="match status" value="1"/>
</dbReference>
<keyword evidence="2 8" id="KW-0645">Protease</keyword>
<dbReference type="InterPro" id="IPR001254">
    <property type="entry name" value="Trypsin_dom"/>
</dbReference>
<evidence type="ECO:0000256" key="8">
    <source>
        <dbReference type="RuleBase" id="RU363034"/>
    </source>
</evidence>
<evidence type="ECO:0000256" key="5">
    <source>
        <dbReference type="ARBA" id="ARBA00023157"/>
    </source>
</evidence>
<organism evidence="12 13">
    <name type="scientific">Varanus komodoensis</name>
    <name type="common">Komodo dragon</name>
    <dbReference type="NCBI Taxonomy" id="61221"/>
    <lineage>
        <taxon>Eukaryota</taxon>
        <taxon>Metazoa</taxon>
        <taxon>Chordata</taxon>
        <taxon>Craniata</taxon>
        <taxon>Vertebrata</taxon>
        <taxon>Euteleostomi</taxon>
        <taxon>Lepidosauria</taxon>
        <taxon>Squamata</taxon>
        <taxon>Bifurcata</taxon>
        <taxon>Unidentata</taxon>
        <taxon>Episquamata</taxon>
        <taxon>Toxicofera</taxon>
        <taxon>Anguimorpha</taxon>
        <taxon>Paleoanguimorpha</taxon>
        <taxon>Varanoidea</taxon>
        <taxon>Varanidae</taxon>
        <taxon>Varanus</taxon>
    </lineage>
</organism>
<dbReference type="GO" id="GO:0005576">
    <property type="term" value="C:extracellular region"/>
    <property type="evidence" value="ECO:0007669"/>
    <property type="project" value="UniProtKB-ARBA"/>
</dbReference>
<evidence type="ECO:0000313" key="12">
    <source>
        <dbReference type="Ensembl" id="ENSVKKP00000015579.1"/>
    </source>
</evidence>
<evidence type="ECO:0000256" key="2">
    <source>
        <dbReference type="ARBA" id="ARBA00022670"/>
    </source>
</evidence>
<dbReference type="Gene3D" id="2.40.10.10">
    <property type="entry name" value="Trypsin-like serine proteases"/>
    <property type="match status" value="2"/>
</dbReference>
<dbReference type="PRINTS" id="PR00722">
    <property type="entry name" value="CHYMOTRYPSIN"/>
</dbReference>
<keyword evidence="5" id="KW-1015">Disulfide bond</keyword>
<evidence type="ECO:0000259" key="10">
    <source>
        <dbReference type="PROSITE" id="PS50240"/>
    </source>
</evidence>
<evidence type="ECO:0000256" key="7">
    <source>
        <dbReference type="PROSITE-ProRule" id="PRU00196"/>
    </source>
</evidence>